<dbReference type="AlphaFoldDB" id="A0A364V320"/>
<keyword evidence="2" id="KW-1185">Reference proteome</keyword>
<feature type="non-terminal residue" evidence="1">
    <location>
        <position position="70"/>
    </location>
</feature>
<name>A0A364V320_9CORY</name>
<protein>
    <submittedName>
        <fullName evidence="1">Uncharacterized protein</fullName>
    </submittedName>
</protein>
<organism evidence="1 2">
    <name type="scientific">Corynebacterium heidelbergense</name>
    <dbReference type="NCBI Taxonomy" id="2055947"/>
    <lineage>
        <taxon>Bacteria</taxon>
        <taxon>Bacillati</taxon>
        <taxon>Actinomycetota</taxon>
        <taxon>Actinomycetes</taxon>
        <taxon>Mycobacteriales</taxon>
        <taxon>Corynebacteriaceae</taxon>
        <taxon>Corynebacterium</taxon>
    </lineage>
</organism>
<proteinExistence type="predicted"/>
<accession>A0A364V320</accession>
<sequence>MEEAIHKQFVDDIVATEIKTPEFIAYVSLAKFANNQGTQETQNWKWNRQALEALPFGALSHLRQRARYEQ</sequence>
<dbReference type="Proteomes" id="UP000251577">
    <property type="component" value="Unassembled WGS sequence"/>
</dbReference>
<evidence type="ECO:0000313" key="2">
    <source>
        <dbReference type="Proteomes" id="UP000251577"/>
    </source>
</evidence>
<reference evidence="1 2" key="1">
    <citation type="journal article" date="2018" name="Syst. Appl. Microbiol.">
        <title>Corynebacterium heidelbergense sp. nov., isolated from the preen glands of Egyptian geese (Alopochen aegyptiacus).</title>
        <authorList>
            <person name="Braun M.S."/>
            <person name="Wang E."/>
            <person name="Zimmermann S."/>
            <person name="Wink M."/>
        </authorList>
    </citation>
    <scope>NUCLEOTIDE SEQUENCE [LARGE SCALE GENOMIC DNA]</scope>
    <source>
        <strain evidence="1 2">647</strain>
    </source>
</reference>
<evidence type="ECO:0000313" key="1">
    <source>
        <dbReference type="EMBL" id="RAV31083.1"/>
    </source>
</evidence>
<dbReference type="EMBL" id="QHCV01000231">
    <property type="protein sequence ID" value="RAV31083.1"/>
    <property type="molecule type" value="Genomic_DNA"/>
</dbReference>
<comment type="caution">
    <text evidence="1">The sequence shown here is derived from an EMBL/GenBank/DDBJ whole genome shotgun (WGS) entry which is preliminary data.</text>
</comment>
<gene>
    <name evidence="1" type="ORF">DLJ54_10250</name>
</gene>
<dbReference type="RefSeq" id="WP_238597117.1">
    <property type="nucleotide sequence ID" value="NZ_QHCV01000231.1"/>
</dbReference>